<evidence type="ECO:0000313" key="3">
    <source>
        <dbReference type="Proteomes" id="UP000391919"/>
    </source>
</evidence>
<dbReference type="AlphaFoldDB" id="A0A5J4JFM7"/>
<gene>
    <name evidence="2" type="ORF">BpJC7_06980</name>
</gene>
<dbReference type="Pfam" id="PF01636">
    <property type="entry name" value="APH"/>
    <property type="match status" value="1"/>
</dbReference>
<protein>
    <submittedName>
        <fullName evidence="2">Phosphotransferase</fullName>
    </submittedName>
</protein>
<accession>A0A5J4JFM7</accession>
<feature type="domain" description="Aminoglycoside phosphotransferase" evidence="1">
    <location>
        <begin position="15"/>
        <end position="214"/>
    </location>
</feature>
<evidence type="ECO:0000313" key="2">
    <source>
        <dbReference type="EMBL" id="GER69395.1"/>
    </source>
</evidence>
<keyword evidence="3" id="KW-1185">Reference proteome</keyword>
<dbReference type="SUPFAM" id="SSF56112">
    <property type="entry name" value="Protein kinase-like (PK-like)"/>
    <property type="match status" value="1"/>
</dbReference>
<dbReference type="Proteomes" id="UP000391919">
    <property type="component" value="Unassembled WGS sequence"/>
</dbReference>
<name>A0A5J4JFM7_9BACI</name>
<dbReference type="InterPro" id="IPR002575">
    <property type="entry name" value="Aminoglycoside_PTrfase"/>
</dbReference>
<dbReference type="RefSeq" id="WP_151697585.1">
    <property type="nucleotide sequence ID" value="NZ_BKZP01000007.1"/>
</dbReference>
<sequence length="268" mass="31275">MLEDILGNGWEITPAGGATGEAFYAKYKEQTLFLKRNSSPFLAVLSAEGIVPKLVWTKRMENGDTITAQQWVQGRELEPYEMEEQRVARLLKKIHESKPLLNMLQRLGMEPMKPADMLGDLEHGIGKELLEMPGVPDALQFLETEQPNIQYEDYVVCHGDVNHNNWLLSDENELFLIDWDGPLIGDPAMDIGMLLYSYIPPEKWENWLMEYGIGMTDDLALRMKWHAIFQTIAMIRWHKEKNRLEEMRRWLDFLQIVYHGRENGKRNR</sequence>
<dbReference type="PANTHER" id="PTHR40086">
    <property type="entry name" value="PHOSPHOTRANSFERASE YTMP-RELATED"/>
    <property type="match status" value="1"/>
</dbReference>
<dbReference type="PANTHER" id="PTHR40086:SF1">
    <property type="entry name" value="CELL CYCLE REGULATOR CCRZ"/>
    <property type="match status" value="1"/>
</dbReference>
<dbReference type="Gene3D" id="3.90.1200.10">
    <property type="match status" value="1"/>
</dbReference>
<comment type="caution">
    <text evidence="2">The sequence shown here is derived from an EMBL/GenBank/DDBJ whole genome shotgun (WGS) entry which is preliminary data.</text>
</comment>
<dbReference type="EMBL" id="BKZQ01000006">
    <property type="protein sequence ID" value="GER69395.1"/>
    <property type="molecule type" value="Genomic_DNA"/>
</dbReference>
<reference evidence="2 3" key="1">
    <citation type="submission" date="2019-09" db="EMBL/GenBank/DDBJ databases">
        <title>Draft genome sequence of Bacillus sp. JC-7.</title>
        <authorList>
            <person name="Tanaka N."/>
            <person name="Shiwa Y."/>
            <person name="Fujita N."/>
            <person name="Tanasupawat S."/>
        </authorList>
    </citation>
    <scope>NUCLEOTIDE SEQUENCE [LARGE SCALE GENOMIC DNA]</scope>
    <source>
        <strain evidence="2 3">JC-7</strain>
    </source>
</reference>
<dbReference type="InterPro" id="IPR052077">
    <property type="entry name" value="CcrZ_PhaseVar_Mediator"/>
</dbReference>
<organism evidence="2 3">
    <name type="scientific">Weizmannia acidilactici</name>
    <dbReference type="NCBI Taxonomy" id="2607726"/>
    <lineage>
        <taxon>Bacteria</taxon>
        <taxon>Bacillati</taxon>
        <taxon>Bacillota</taxon>
        <taxon>Bacilli</taxon>
        <taxon>Bacillales</taxon>
        <taxon>Bacillaceae</taxon>
        <taxon>Heyndrickxia</taxon>
    </lineage>
</organism>
<evidence type="ECO:0000259" key="1">
    <source>
        <dbReference type="Pfam" id="PF01636"/>
    </source>
</evidence>
<dbReference type="InterPro" id="IPR011009">
    <property type="entry name" value="Kinase-like_dom_sf"/>
</dbReference>
<proteinExistence type="predicted"/>